<dbReference type="OrthoDB" id="3565477at2759"/>
<keyword evidence="2" id="KW-1133">Transmembrane helix</keyword>
<reference evidence="4 5" key="1">
    <citation type="journal article" date="2016" name="Genome Biol. Evol.">
        <title>Divergent and convergent evolution of fungal pathogenicity.</title>
        <authorList>
            <person name="Shang Y."/>
            <person name="Xiao G."/>
            <person name="Zheng P."/>
            <person name="Cen K."/>
            <person name="Zhan S."/>
            <person name="Wang C."/>
        </authorList>
    </citation>
    <scope>NUCLEOTIDE SEQUENCE [LARGE SCALE GENOMIC DNA]</scope>
    <source>
        <strain evidence="4 5">RCEF 3172</strain>
    </source>
</reference>
<protein>
    <submittedName>
        <fullName evidence="4">Cell wall surface anchor signal protein</fullName>
    </submittedName>
</protein>
<dbReference type="EMBL" id="AZHA01000003">
    <property type="protein sequence ID" value="OAA50135.1"/>
    <property type="molecule type" value="Genomic_DNA"/>
</dbReference>
<feature type="signal peptide" evidence="3">
    <location>
        <begin position="1"/>
        <end position="16"/>
    </location>
</feature>
<evidence type="ECO:0000313" key="4">
    <source>
        <dbReference type="EMBL" id="OAA50135.1"/>
    </source>
</evidence>
<feature type="compositionally biased region" description="Low complexity" evidence="1">
    <location>
        <begin position="213"/>
        <end position="222"/>
    </location>
</feature>
<keyword evidence="2" id="KW-0812">Transmembrane</keyword>
<accession>A0A167JE35</accession>
<gene>
    <name evidence="4" type="ORF">BBO_01770</name>
</gene>
<evidence type="ECO:0000313" key="5">
    <source>
        <dbReference type="Proteomes" id="UP000076863"/>
    </source>
</evidence>
<comment type="caution">
    <text evidence="4">The sequence shown here is derived from an EMBL/GenBank/DDBJ whole genome shotgun (WGS) entry which is preliminary data.</text>
</comment>
<keyword evidence="5" id="KW-1185">Reference proteome</keyword>
<feature type="compositionally biased region" description="Pro residues" evidence="1">
    <location>
        <begin position="165"/>
        <end position="178"/>
    </location>
</feature>
<feature type="region of interest" description="Disordered" evidence="1">
    <location>
        <begin position="109"/>
        <end position="181"/>
    </location>
</feature>
<evidence type="ECO:0000256" key="2">
    <source>
        <dbReference type="SAM" id="Phobius"/>
    </source>
</evidence>
<feature type="transmembrane region" description="Helical" evidence="2">
    <location>
        <begin position="267"/>
        <end position="288"/>
    </location>
</feature>
<evidence type="ECO:0000256" key="3">
    <source>
        <dbReference type="SAM" id="SignalP"/>
    </source>
</evidence>
<evidence type="ECO:0000256" key="1">
    <source>
        <dbReference type="SAM" id="MobiDB-lite"/>
    </source>
</evidence>
<dbReference type="Proteomes" id="UP000076863">
    <property type="component" value="Unassembled WGS sequence"/>
</dbReference>
<keyword evidence="2" id="KW-0472">Membrane</keyword>
<name>A0A167JE35_9HYPO</name>
<dbReference type="AlphaFoldDB" id="A0A167JE35"/>
<sequence>MRFAAAAAILATSVMAGTEVSVEPTSTAFVTEHVTVTQCPETVTDCPARSKTTSVITNTVPLTTSTIYSTKVHTITSCAATVTDCPAHSTVVSTETVSVSTTVCPVVPATQTPGIWNNSTIPVGPGGEKPTGPGAEKPTGPGGVKPTGPGAEKPTGPGAEKPTGPAQPPKSVGPPAPACPTHSVTAITKSYTTVLTSVEYSTIAVPCPTGGNPAIPTGAKPGPGAPPSGPAGPGAPPAGTGAPKPPAGGNQTCTGPNCPAPPPVTGAAASFAGSAIFAAAAGLAAFVLA</sequence>
<feature type="compositionally biased region" description="Pro residues" evidence="1">
    <location>
        <begin position="223"/>
        <end position="236"/>
    </location>
</feature>
<feature type="region of interest" description="Disordered" evidence="1">
    <location>
        <begin position="213"/>
        <end position="256"/>
    </location>
</feature>
<organism evidence="4 5">
    <name type="scientific">Beauveria brongniartii RCEF 3172</name>
    <dbReference type="NCBI Taxonomy" id="1081107"/>
    <lineage>
        <taxon>Eukaryota</taxon>
        <taxon>Fungi</taxon>
        <taxon>Dikarya</taxon>
        <taxon>Ascomycota</taxon>
        <taxon>Pezizomycotina</taxon>
        <taxon>Sordariomycetes</taxon>
        <taxon>Hypocreomycetidae</taxon>
        <taxon>Hypocreales</taxon>
        <taxon>Cordycipitaceae</taxon>
        <taxon>Beauveria</taxon>
        <taxon>Beauveria brongniartii</taxon>
    </lineage>
</organism>
<keyword evidence="3" id="KW-0732">Signal</keyword>
<feature type="chain" id="PRO_5007888796" evidence="3">
    <location>
        <begin position="17"/>
        <end position="289"/>
    </location>
</feature>
<proteinExistence type="predicted"/>
<feature type="compositionally biased region" description="Polar residues" evidence="1">
    <location>
        <begin position="109"/>
        <end position="121"/>
    </location>
</feature>